<geneLocation type="plasmid" evidence="1 2">
    <name>poh2</name>
</geneLocation>
<dbReference type="EMBL" id="CP021063">
    <property type="protein sequence ID" value="ARP61624.1"/>
    <property type="molecule type" value="Genomic_DNA"/>
</dbReference>
<dbReference type="GeneID" id="67469799"/>
<sequence>MNAKSIVDRERLFIQKQRLLAESRNLLDEFMNLSISLNFSKANEIKRRIDEINKEIQTHNEVFNSIDMVMGVEEASELWDLSSGYIKNLCAEGKILCKKIGKTWIIDKNQPNPNQKLTN</sequence>
<gene>
    <name evidence="1" type="ORF">CAB88_31945</name>
</gene>
<dbReference type="GO" id="GO:0003677">
    <property type="term" value="F:DNA binding"/>
    <property type="evidence" value="ECO:0007669"/>
    <property type="project" value="UniProtKB-KW"/>
</dbReference>
<organism evidence="1 2">
    <name type="scientific">Bacillus thuringiensis</name>
    <dbReference type="NCBI Taxonomy" id="1428"/>
    <lineage>
        <taxon>Bacteria</taxon>
        <taxon>Bacillati</taxon>
        <taxon>Bacillota</taxon>
        <taxon>Bacilli</taxon>
        <taxon>Bacillales</taxon>
        <taxon>Bacillaceae</taxon>
        <taxon>Bacillus</taxon>
        <taxon>Bacillus cereus group</taxon>
    </lineage>
</organism>
<keyword evidence="1" id="KW-0238">DNA-binding</keyword>
<reference evidence="1 2" key="1">
    <citation type="submission" date="2017-04" db="EMBL/GenBank/DDBJ databases">
        <title>Complete Genome Sequence of Bacillus thuringiensis type Strain ATCC 10792.</title>
        <authorList>
            <person name="Oh D.-H."/>
            <person name="Park B.-J."/>
            <person name="Shuai W."/>
            <person name="Chelliah R."/>
        </authorList>
    </citation>
    <scope>NUCLEOTIDE SEQUENCE [LARGE SCALE GENOMIC DNA]</scope>
    <source>
        <strain evidence="1 2">ATCC 10792</strain>
        <plasmid evidence="1 2">poh2</plasmid>
    </source>
</reference>
<protein>
    <submittedName>
        <fullName evidence="1">DNA-binding protein</fullName>
    </submittedName>
</protein>
<evidence type="ECO:0000313" key="2">
    <source>
        <dbReference type="Proteomes" id="UP000194143"/>
    </source>
</evidence>
<name>A0A1W6WYL0_BACTU</name>
<evidence type="ECO:0000313" key="1">
    <source>
        <dbReference type="EMBL" id="ARP61624.1"/>
    </source>
</evidence>
<dbReference type="Proteomes" id="UP000194143">
    <property type="component" value="Plasmid poh2"/>
</dbReference>
<keyword evidence="1" id="KW-0614">Plasmid</keyword>
<proteinExistence type="predicted"/>
<dbReference type="RefSeq" id="WP_000992280.1">
    <property type="nucleotide sequence ID" value="NZ_CP021063.1"/>
</dbReference>
<accession>A0A1W6WYL0</accession>
<dbReference type="AlphaFoldDB" id="A0A1W6WYL0"/>
<keyword evidence="2" id="KW-1185">Reference proteome</keyword>